<proteinExistence type="predicted"/>
<protein>
    <submittedName>
        <fullName evidence="2">Uncharacterized protein</fullName>
    </submittedName>
</protein>
<comment type="caution">
    <text evidence="2">The sequence shown here is derived from an EMBL/GenBank/DDBJ whole genome shotgun (WGS) entry which is preliminary data.</text>
</comment>
<evidence type="ECO:0000313" key="2">
    <source>
        <dbReference type="EMBL" id="GAA5504055.1"/>
    </source>
</evidence>
<accession>A0ABP9VHK1</accession>
<feature type="region of interest" description="Disordered" evidence="1">
    <location>
        <begin position="1"/>
        <end position="22"/>
    </location>
</feature>
<reference evidence="2 3" key="1">
    <citation type="submission" date="2024-02" db="EMBL/GenBank/DDBJ databases">
        <title>Deinococcus xinjiangensis NBRC 107630.</title>
        <authorList>
            <person name="Ichikawa N."/>
            <person name="Katano-Makiyama Y."/>
            <person name="Hidaka K."/>
        </authorList>
    </citation>
    <scope>NUCLEOTIDE SEQUENCE [LARGE SCALE GENOMIC DNA]</scope>
    <source>
        <strain evidence="2 3">NBRC 107630</strain>
    </source>
</reference>
<name>A0ABP9VHK1_9DEIO</name>
<evidence type="ECO:0000313" key="3">
    <source>
        <dbReference type="Proteomes" id="UP001458946"/>
    </source>
</evidence>
<dbReference type="EMBL" id="BAABRN010000084">
    <property type="protein sequence ID" value="GAA5504055.1"/>
    <property type="molecule type" value="Genomic_DNA"/>
</dbReference>
<dbReference type="Proteomes" id="UP001458946">
    <property type="component" value="Unassembled WGS sequence"/>
</dbReference>
<organism evidence="2 3">
    <name type="scientific">Deinococcus xinjiangensis</name>
    <dbReference type="NCBI Taxonomy" id="457454"/>
    <lineage>
        <taxon>Bacteria</taxon>
        <taxon>Thermotogati</taxon>
        <taxon>Deinococcota</taxon>
        <taxon>Deinococci</taxon>
        <taxon>Deinococcales</taxon>
        <taxon>Deinococcaceae</taxon>
        <taxon>Deinococcus</taxon>
    </lineage>
</organism>
<gene>
    <name evidence="2" type="ORF">Dxin01_03823</name>
</gene>
<sequence>MVYLPSTPKTATSPASAKASPKSAVPALASASSPVRQLLATLDSATNVAVARTRAAIKSLGNPPEEQAQKLLYQHFSRAIGQDVTVKAGQVFGPTGTKQLDLINQALAAAFLPSQTRQPNLEDFQNLARYRTQLLADLSDATASPAQKAQIKEKLSAAYALAQKALASTGREQIATLLELPQAIVPQNTWSNTYREAAMTMMVSGRTANDKNIGNALSDNLIGTGIGELPQLAVGAAALGGVAVGAGLKAIKGRLAARADAKASQPTTRAQYEEAQQQARTNAYRYDSKKVASSQLYLDVNPAVRTGETPQQAAARVGAANAELRVRFPNIAKLDANLASVRGHVLQNDFVARGSGNTSNGQINLQTGSAASVPIASAKGMVYLISARGP</sequence>
<evidence type="ECO:0000256" key="1">
    <source>
        <dbReference type="SAM" id="MobiDB-lite"/>
    </source>
</evidence>
<keyword evidence="3" id="KW-1185">Reference proteome</keyword>